<sequence>MDNIFIRTDPAGNIKPDKEKSIEKIDGVAAIIMGLDRAMRCGSGPATESVYDRRSIFFM</sequence>
<protein>
    <submittedName>
        <fullName evidence="1">Uncharacterized protein</fullName>
    </submittedName>
</protein>
<evidence type="ECO:0000313" key="1">
    <source>
        <dbReference type="EMBL" id="MBS6634561.1"/>
    </source>
</evidence>
<dbReference type="AlphaFoldDB" id="A0A943T8S8"/>
<comment type="caution">
    <text evidence="1">The sequence shown here is derived from an EMBL/GenBank/DDBJ whole genome shotgun (WGS) entry which is preliminary data.</text>
</comment>
<proteinExistence type="predicted"/>
<organism evidence="1 2">
    <name type="scientific">Rothia mucilaginosa</name>
    <dbReference type="NCBI Taxonomy" id="43675"/>
    <lineage>
        <taxon>Bacteria</taxon>
        <taxon>Bacillati</taxon>
        <taxon>Actinomycetota</taxon>
        <taxon>Actinomycetes</taxon>
        <taxon>Micrococcales</taxon>
        <taxon>Micrococcaceae</taxon>
        <taxon>Rothia</taxon>
    </lineage>
</organism>
<reference evidence="1" key="1">
    <citation type="submission" date="2021-02" db="EMBL/GenBank/DDBJ databases">
        <title>Infant gut strain persistence is associated with maternal origin, phylogeny, and functional potential including surface adhesion and iron acquisition.</title>
        <authorList>
            <person name="Lou Y.C."/>
        </authorList>
    </citation>
    <scope>NUCLEOTIDE SEQUENCE</scope>
    <source>
        <strain evidence="1">L1_008_092G1_dasL1_008_092G1_concoct_16</strain>
    </source>
</reference>
<name>A0A943T8S8_9MICC</name>
<dbReference type="RefSeq" id="WP_303952172.1">
    <property type="nucleotide sequence ID" value="NZ_JAGZXI010000003.1"/>
</dbReference>
<evidence type="ECO:0000313" key="2">
    <source>
        <dbReference type="Proteomes" id="UP000739069"/>
    </source>
</evidence>
<gene>
    <name evidence="1" type="ORF">KH265_02680</name>
</gene>
<dbReference type="Proteomes" id="UP000739069">
    <property type="component" value="Unassembled WGS sequence"/>
</dbReference>
<dbReference type="EMBL" id="JAGZXI010000003">
    <property type="protein sequence ID" value="MBS6634561.1"/>
    <property type="molecule type" value="Genomic_DNA"/>
</dbReference>
<accession>A0A943T8S8</accession>